<organism evidence="2 3">
    <name type="scientific">Streptomyces lasiicapitis</name>
    <dbReference type="NCBI Taxonomy" id="1923961"/>
    <lineage>
        <taxon>Bacteria</taxon>
        <taxon>Bacillati</taxon>
        <taxon>Actinomycetota</taxon>
        <taxon>Actinomycetes</taxon>
        <taxon>Kitasatosporales</taxon>
        <taxon>Streptomycetaceae</taxon>
        <taxon>Streptomyces</taxon>
    </lineage>
</organism>
<protein>
    <recommendedName>
        <fullName evidence="1">N-acetyltransferase domain-containing protein</fullName>
    </recommendedName>
</protein>
<feature type="domain" description="N-acetyltransferase" evidence="1">
    <location>
        <begin position="48"/>
        <end position="195"/>
    </location>
</feature>
<gene>
    <name evidence="2" type="ORF">GCM10012286_22810</name>
</gene>
<dbReference type="SUPFAM" id="SSF55729">
    <property type="entry name" value="Acyl-CoA N-acyltransferases (Nat)"/>
    <property type="match status" value="1"/>
</dbReference>
<dbReference type="CDD" id="cd04301">
    <property type="entry name" value="NAT_SF"/>
    <property type="match status" value="1"/>
</dbReference>
<comment type="caution">
    <text evidence="2">The sequence shown here is derived from an EMBL/GenBank/DDBJ whole genome shotgun (WGS) entry which is preliminary data.</text>
</comment>
<dbReference type="PROSITE" id="PS51186">
    <property type="entry name" value="GNAT"/>
    <property type="match status" value="1"/>
</dbReference>
<evidence type="ECO:0000259" key="1">
    <source>
        <dbReference type="PROSITE" id="PS51186"/>
    </source>
</evidence>
<dbReference type="Pfam" id="PF00583">
    <property type="entry name" value="Acetyltransf_1"/>
    <property type="match status" value="1"/>
</dbReference>
<accession>A0ABQ2LRC7</accession>
<dbReference type="Gene3D" id="3.40.630.30">
    <property type="match status" value="1"/>
</dbReference>
<keyword evidence="3" id="KW-1185">Reference proteome</keyword>
<dbReference type="Proteomes" id="UP000656881">
    <property type="component" value="Unassembled WGS sequence"/>
</dbReference>
<sequence length="201" mass="20836">MITATPRPVPQPHAHTHALFARTTSLTNLPTTSLTNAPADFSATSPTDSIRTARPEDAAALAALSQPFVCSGALRERPVELYAAQAADFLVAQAPDGTLDGCVGLRAHPAAPGEDRGPAGVVYNFCVAGHRQGSGLGADLLRAVLTAARAQSLDALFTATTGGGGLFLRHGFAPTTARLAPRPWAASLDPRRNARILTRAL</sequence>
<dbReference type="EMBL" id="BMNG01000004">
    <property type="protein sequence ID" value="GGO42086.1"/>
    <property type="molecule type" value="Genomic_DNA"/>
</dbReference>
<evidence type="ECO:0000313" key="2">
    <source>
        <dbReference type="EMBL" id="GGO42086.1"/>
    </source>
</evidence>
<dbReference type="InterPro" id="IPR000182">
    <property type="entry name" value="GNAT_dom"/>
</dbReference>
<dbReference type="InterPro" id="IPR016181">
    <property type="entry name" value="Acyl_CoA_acyltransferase"/>
</dbReference>
<proteinExistence type="predicted"/>
<evidence type="ECO:0000313" key="3">
    <source>
        <dbReference type="Proteomes" id="UP000656881"/>
    </source>
</evidence>
<name>A0ABQ2LRC7_9ACTN</name>
<reference evidence="3" key="1">
    <citation type="journal article" date="2019" name="Int. J. Syst. Evol. Microbiol.">
        <title>The Global Catalogue of Microorganisms (GCM) 10K type strain sequencing project: providing services to taxonomists for standard genome sequencing and annotation.</title>
        <authorList>
            <consortium name="The Broad Institute Genomics Platform"/>
            <consortium name="The Broad Institute Genome Sequencing Center for Infectious Disease"/>
            <person name="Wu L."/>
            <person name="Ma J."/>
        </authorList>
    </citation>
    <scope>NUCLEOTIDE SEQUENCE [LARGE SCALE GENOMIC DNA]</scope>
    <source>
        <strain evidence="3">CGMCC 4.7349</strain>
    </source>
</reference>